<gene>
    <name evidence="7" type="primary">lgt</name>
    <name evidence="8" type="ORF">UX01_C0001G0145</name>
</gene>
<dbReference type="GO" id="GO:0008961">
    <property type="term" value="F:phosphatidylglycerol-prolipoprotein diacylglyceryl transferase activity"/>
    <property type="evidence" value="ECO:0007669"/>
    <property type="project" value="UniProtKB-UniRule"/>
</dbReference>
<feature type="transmembrane region" description="Helical" evidence="7">
    <location>
        <begin position="198"/>
        <end position="220"/>
    </location>
</feature>
<keyword evidence="2 7" id="KW-1003">Cell membrane</keyword>
<proteinExistence type="inferred from homology"/>
<evidence type="ECO:0000256" key="2">
    <source>
        <dbReference type="ARBA" id="ARBA00022475"/>
    </source>
</evidence>
<keyword evidence="8" id="KW-0449">Lipoprotein</keyword>
<evidence type="ECO:0000256" key="5">
    <source>
        <dbReference type="ARBA" id="ARBA00022989"/>
    </source>
</evidence>
<dbReference type="PANTHER" id="PTHR30589">
    <property type="entry name" value="PROLIPOPROTEIN DIACYLGLYCERYL TRANSFERASE"/>
    <property type="match status" value="1"/>
</dbReference>
<comment type="function">
    <text evidence="7">Catalyzes the transfer of the diacylglyceryl group from phosphatidylglycerol to the sulfhydryl group of the N-terminal cysteine of a prolipoprotein, the first step in the formation of mature lipoproteins.</text>
</comment>
<comment type="pathway">
    <text evidence="7">Protein modification; lipoprotein biosynthesis (diacylglyceryl transfer).</text>
</comment>
<comment type="catalytic activity">
    <reaction evidence="7">
        <text>L-cysteinyl-[prolipoprotein] + a 1,2-diacyl-sn-glycero-3-phospho-(1'-sn-glycerol) = an S-1,2-diacyl-sn-glyceryl-L-cysteinyl-[prolipoprotein] + sn-glycerol 1-phosphate + H(+)</text>
        <dbReference type="Rhea" id="RHEA:56712"/>
        <dbReference type="Rhea" id="RHEA-COMP:14679"/>
        <dbReference type="Rhea" id="RHEA-COMP:14680"/>
        <dbReference type="ChEBI" id="CHEBI:15378"/>
        <dbReference type="ChEBI" id="CHEBI:29950"/>
        <dbReference type="ChEBI" id="CHEBI:57685"/>
        <dbReference type="ChEBI" id="CHEBI:64716"/>
        <dbReference type="ChEBI" id="CHEBI:140658"/>
        <dbReference type="EC" id="2.5.1.145"/>
    </reaction>
</comment>
<dbReference type="GO" id="GO:0042158">
    <property type="term" value="P:lipoprotein biosynthetic process"/>
    <property type="evidence" value="ECO:0007669"/>
    <property type="project" value="UniProtKB-UniRule"/>
</dbReference>
<dbReference type="EC" id="2.5.1.145" evidence="7"/>
<dbReference type="AlphaFoldDB" id="A0A837IMG4"/>
<evidence type="ECO:0000256" key="1">
    <source>
        <dbReference type="ARBA" id="ARBA00007150"/>
    </source>
</evidence>
<keyword evidence="5 7" id="KW-1133">Transmembrane helix</keyword>
<keyword evidence="4 7" id="KW-0812">Transmembrane</keyword>
<protein>
    <recommendedName>
        <fullName evidence="7">Phosphatidylglycerol--prolipoprotein diacylglyceryl transferase</fullName>
        <ecNumber evidence="7">2.5.1.145</ecNumber>
    </recommendedName>
</protein>
<evidence type="ECO:0000256" key="6">
    <source>
        <dbReference type="ARBA" id="ARBA00023136"/>
    </source>
</evidence>
<evidence type="ECO:0000256" key="7">
    <source>
        <dbReference type="HAMAP-Rule" id="MF_01147"/>
    </source>
</evidence>
<dbReference type="UniPathway" id="UPA00664"/>
<feature type="transmembrane region" description="Helical" evidence="7">
    <location>
        <begin position="76"/>
        <end position="99"/>
    </location>
</feature>
<dbReference type="Proteomes" id="UP000034078">
    <property type="component" value="Unassembled WGS sequence"/>
</dbReference>
<feature type="binding site" evidence="7">
    <location>
        <position position="126"/>
    </location>
    <ligand>
        <name>a 1,2-diacyl-sn-glycero-3-phospho-(1'-sn-glycerol)</name>
        <dbReference type="ChEBI" id="CHEBI:64716"/>
    </ligand>
</feature>
<dbReference type="Pfam" id="PF01790">
    <property type="entry name" value="LGT"/>
    <property type="match status" value="1"/>
</dbReference>
<evidence type="ECO:0000256" key="4">
    <source>
        <dbReference type="ARBA" id="ARBA00022692"/>
    </source>
</evidence>
<keyword evidence="3 7" id="KW-0808">Transferase</keyword>
<comment type="similarity">
    <text evidence="1 7">Belongs to the Lgt family.</text>
</comment>
<feature type="transmembrane region" description="Helical" evidence="7">
    <location>
        <begin position="9"/>
        <end position="28"/>
    </location>
</feature>
<comment type="subcellular location">
    <subcellularLocation>
        <location evidence="7">Cell membrane</location>
        <topology evidence="7">Multi-pass membrane protein</topology>
    </subcellularLocation>
</comment>
<dbReference type="EMBL" id="LCKO01000001">
    <property type="protein sequence ID" value="KKU01301.1"/>
    <property type="molecule type" value="Genomic_DNA"/>
</dbReference>
<dbReference type="PANTHER" id="PTHR30589:SF0">
    <property type="entry name" value="PHOSPHATIDYLGLYCEROL--PROLIPOPROTEIN DIACYLGLYCERYL TRANSFERASE"/>
    <property type="match status" value="1"/>
</dbReference>
<evidence type="ECO:0000313" key="8">
    <source>
        <dbReference type="EMBL" id="KKU01301.1"/>
    </source>
</evidence>
<organism evidence="8 9">
    <name type="scientific">Candidatus Collierbacteria bacterium GW2011_GWB2_45_17</name>
    <dbReference type="NCBI Taxonomy" id="1618388"/>
    <lineage>
        <taxon>Bacteria</taxon>
        <taxon>Candidatus Collieribacteriota</taxon>
    </lineage>
</organism>
<evidence type="ECO:0000256" key="3">
    <source>
        <dbReference type="ARBA" id="ARBA00022679"/>
    </source>
</evidence>
<feature type="transmembrane region" description="Helical" evidence="7">
    <location>
        <begin position="43"/>
        <end position="64"/>
    </location>
</feature>
<dbReference type="GO" id="GO:0005886">
    <property type="term" value="C:plasma membrane"/>
    <property type="evidence" value="ECO:0007669"/>
    <property type="project" value="UniProtKB-SubCell"/>
</dbReference>
<feature type="transmembrane region" description="Helical" evidence="7">
    <location>
        <begin position="143"/>
        <end position="162"/>
    </location>
</feature>
<name>A0A837IMG4_9BACT</name>
<dbReference type="HAMAP" id="MF_01147">
    <property type="entry name" value="Lgt"/>
    <property type="match status" value="1"/>
</dbReference>
<comment type="caution">
    <text evidence="8">The sequence shown here is derived from an EMBL/GenBank/DDBJ whole genome shotgun (WGS) entry which is preliminary data.</text>
</comment>
<accession>A0A837IMG4</accession>
<evidence type="ECO:0000313" key="9">
    <source>
        <dbReference type="Proteomes" id="UP000034078"/>
    </source>
</evidence>
<keyword evidence="6 7" id="KW-0472">Membrane</keyword>
<feature type="transmembrane region" description="Helical" evidence="7">
    <location>
        <begin position="169"/>
        <end position="186"/>
    </location>
</feature>
<sequence>MFEIFGLKIYLYGLLIGVGVWAAIEIALARKKTQAEKKLLEKAFPWVVLGGIVGARLYHVIDFWSRYYTYNPLKIFYVWEGGLGIWGAIVGGVMALYIYGLTKKLNFLKTLDDLIVGVPLAQAIGRVGNRVNGELFGKNGEPLFAYEAVLNLILFGLLWKSAKKKSRSGYLAGVYLIGYGVIRIFLEGIRPGEIIWRVGGVPMAIIFGVAAVGVGIWIIFRRRS</sequence>
<reference evidence="8 9" key="1">
    <citation type="journal article" date="2015" name="Nature">
        <title>rRNA introns, odd ribosomes, and small enigmatic genomes across a large radiation of phyla.</title>
        <authorList>
            <person name="Brown C.T."/>
            <person name="Hug L.A."/>
            <person name="Thomas B.C."/>
            <person name="Sharon I."/>
            <person name="Castelle C.J."/>
            <person name="Singh A."/>
            <person name="Wilkins M.J."/>
            <person name="Williams K.H."/>
            <person name="Banfield J.F."/>
        </authorList>
    </citation>
    <scope>NUCLEOTIDE SEQUENCE [LARGE SCALE GENOMIC DNA]</scope>
</reference>
<dbReference type="InterPro" id="IPR001640">
    <property type="entry name" value="Lgt"/>
</dbReference>